<reference evidence="1" key="1">
    <citation type="submission" date="2021-01" db="EMBL/GenBank/DDBJ databases">
        <authorList>
            <person name="Corre E."/>
            <person name="Pelletier E."/>
            <person name="Niang G."/>
            <person name="Scheremetjew M."/>
            <person name="Finn R."/>
            <person name="Kale V."/>
            <person name="Holt S."/>
            <person name="Cochrane G."/>
            <person name="Meng A."/>
            <person name="Brown T."/>
            <person name="Cohen L."/>
        </authorList>
    </citation>
    <scope>NUCLEOTIDE SEQUENCE</scope>
    <source>
        <strain evidence="1">CCMP3328</strain>
    </source>
</reference>
<dbReference type="Gene3D" id="3.40.50.720">
    <property type="entry name" value="NAD(P)-binding Rossmann-like Domain"/>
    <property type="match status" value="1"/>
</dbReference>
<dbReference type="InterPro" id="IPR052585">
    <property type="entry name" value="Lipid_raft_assoc_Zn_ADH"/>
</dbReference>
<sequence>MEYGLKRWQTVMALTKCGGNARFIKLHPASLVNVPPSLDPAEVVCLAETYLTAFQVLHFGQRGTARYKNTSLKGKSVLIVGAMSNNLGKAMIDLATNANAAVIYATAKKKHWKTLAALGAIPLDQEESEWITRLEESMDLVLATNGANREDVSTLHMKALRPKAGHLIVCGHRVADTDIPVGEWKERKPMQLSWPKQNSSTQWLHYTHGYDVFDQWDTKLDVCQADLKHLLQLLAEGAIKPYVLDRIPLTKVPKAQEVLDSKRLAGHLVCEPWLKSKRRAVGL</sequence>
<dbReference type="SUPFAM" id="SSF51735">
    <property type="entry name" value="NAD(P)-binding Rossmann-fold domains"/>
    <property type="match status" value="1"/>
</dbReference>
<protein>
    <recommendedName>
        <fullName evidence="2">Alcohol dehydrogenase-like C-terminal domain-containing protein</fullName>
    </recommendedName>
</protein>
<evidence type="ECO:0000313" key="1">
    <source>
        <dbReference type="EMBL" id="CAD8342590.1"/>
    </source>
</evidence>
<proteinExistence type="predicted"/>
<organism evidence="1">
    <name type="scientific">Craspedostauros australis</name>
    <dbReference type="NCBI Taxonomy" id="1486917"/>
    <lineage>
        <taxon>Eukaryota</taxon>
        <taxon>Sar</taxon>
        <taxon>Stramenopiles</taxon>
        <taxon>Ochrophyta</taxon>
        <taxon>Bacillariophyta</taxon>
        <taxon>Bacillariophyceae</taxon>
        <taxon>Bacillariophycidae</taxon>
        <taxon>Naviculales</taxon>
        <taxon>Naviculaceae</taxon>
        <taxon>Craspedostauros</taxon>
    </lineage>
</organism>
<dbReference type="AlphaFoldDB" id="A0A7S0F6J1"/>
<dbReference type="EMBL" id="HBEF01023819">
    <property type="protein sequence ID" value="CAD8342590.1"/>
    <property type="molecule type" value="Transcribed_RNA"/>
</dbReference>
<accession>A0A7S0F6J1</accession>
<dbReference type="PANTHER" id="PTHR43482:SF1">
    <property type="entry name" value="PROTEIN AST1-RELATED"/>
    <property type="match status" value="1"/>
</dbReference>
<gene>
    <name evidence="1" type="ORF">CAUS1442_LOCUS14725</name>
</gene>
<dbReference type="InterPro" id="IPR036291">
    <property type="entry name" value="NAD(P)-bd_dom_sf"/>
</dbReference>
<dbReference type="Gene3D" id="3.90.180.10">
    <property type="entry name" value="Medium-chain alcohol dehydrogenases, catalytic domain"/>
    <property type="match status" value="1"/>
</dbReference>
<dbReference type="PANTHER" id="PTHR43482">
    <property type="entry name" value="PROTEIN AST1-RELATED"/>
    <property type="match status" value="1"/>
</dbReference>
<evidence type="ECO:0008006" key="2">
    <source>
        <dbReference type="Google" id="ProtNLM"/>
    </source>
</evidence>
<name>A0A7S0F6J1_9STRA</name>
<dbReference type="Pfam" id="PF13602">
    <property type="entry name" value="ADH_zinc_N_2"/>
    <property type="match status" value="1"/>
</dbReference>